<accession>A0A6A5QLS9</accession>
<evidence type="ECO:0000313" key="2">
    <source>
        <dbReference type="Proteomes" id="UP000800096"/>
    </source>
</evidence>
<dbReference type="AlphaFoldDB" id="A0A6A5QLS9"/>
<protein>
    <recommendedName>
        <fullName evidence="3">Pentatricopeptide repeat domain-containing protein</fullName>
    </recommendedName>
</protein>
<dbReference type="OrthoDB" id="5366531at2759"/>
<dbReference type="Proteomes" id="UP000800096">
    <property type="component" value="Unassembled WGS sequence"/>
</dbReference>
<reference evidence="1" key="1">
    <citation type="journal article" date="2020" name="Stud. Mycol.">
        <title>101 Dothideomycetes genomes: a test case for predicting lifestyles and emergence of pathogens.</title>
        <authorList>
            <person name="Haridas S."/>
            <person name="Albert R."/>
            <person name="Binder M."/>
            <person name="Bloem J."/>
            <person name="Labutti K."/>
            <person name="Salamov A."/>
            <person name="Andreopoulos B."/>
            <person name="Baker S."/>
            <person name="Barry K."/>
            <person name="Bills G."/>
            <person name="Bluhm B."/>
            <person name="Cannon C."/>
            <person name="Castanera R."/>
            <person name="Culley D."/>
            <person name="Daum C."/>
            <person name="Ezra D."/>
            <person name="Gonzalez J."/>
            <person name="Henrissat B."/>
            <person name="Kuo A."/>
            <person name="Liang C."/>
            <person name="Lipzen A."/>
            <person name="Lutzoni F."/>
            <person name="Magnuson J."/>
            <person name="Mondo S."/>
            <person name="Nolan M."/>
            <person name="Ohm R."/>
            <person name="Pangilinan J."/>
            <person name="Park H.-J."/>
            <person name="Ramirez L."/>
            <person name="Alfaro M."/>
            <person name="Sun H."/>
            <person name="Tritt A."/>
            <person name="Yoshinaga Y."/>
            <person name="Zwiers L.-H."/>
            <person name="Turgeon B."/>
            <person name="Goodwin S."/>
            <person name="Spatafora J."/>
            <person name="Crous P."/>
            <person name="Grigoriev I."/>
        </authorList>
    </citation>
    <scope>NUCLEOTIDE SEQUENCE</scope>
    <source>
        <strain evidence="1">HMLAC05119</strain>
    </source>
</reference>
<organism evidence="1 2">
    <name type="scientific">Ampelomyces quisqualis</name>
    <name type="common">Powdery mildew agent</name>
    <dbReference type="NCBI Taxonomy" id="50730"/>
    <lineage>
        <taxon>Eukaryota</taxon>
        <taxon>Fungi</taxon>
        <taxon>Dikarya</taxon>
        <taxon>Ascomycota</taxon>
        <taxon>Pezizomycotina</taxon>
        <taxon>Dothideomycetes</taxon>
        <taxon>Pleosporomycetidae</taxon>
        <taxon>Pleosporales</taxon>
        <taxon>Pleosporineae</taxon>
        <taxon>Phaeosphaeriaceae</taxon>
        <taxon>Ampelomyces</taxon>
    </lineage>
</organism>
<dbReference type="EMBL" id="ML979135">
    <property type="protein sequence ID" value="KAF1915770.1"/>
    <property type="molecule type" value="Genomic_DNA"/>
</dbReference>
<proteinExistence type="predicted"/>
<sequence>MPPALHRLLASPSALRLLRQIVHGPEVPAACLPAAFCCHSHAANKHTRHHATYRRNPAKAAWPKWGTKAAKEAERDQIRQFLEADAACPAHQDQGQFGTLTPGPKTFQKAPGRASAASWAALLSQRERQEGQWGIMAMWKLRQNAQYNLPVDSTAHADYLWGTFIKHPDLVSQVIDHAADLLRDKKRTYPDLYRLIMIYWLPRNTKNALQYHQSMLSKLDLKSLPLKLIAQYGHTNFPLSAYEVLLDLYRNRTNRNLYDAVVPSLIDRGHIPMARRWHNLCTSRGDLPSESVASHPVVRVFTVERSLLSESGAVPEHAAERDGRYNTNLMRRFWGRDTAPVRFDDSFCARMFATTTFPPESVIKGLAMVGVNEIGPQAVLTMASRTDPLEELPNRFEELRAHGIALQGCVFSLALEKFAQERKWSLVRSMLDSDQHPDVFGEAHVQRELLNFYLDQDDTIQAQRTLAILALFHNDSSQESWNLLLQTHIRRTGPQHVTEVLQDMRVRGVMVTLESIAAIKTLLRRRQRGRKPVTLVKNGYDDLRFVARVLMTVLEFGMGPVDPLAWREIIRRFGMMGRFRELRRLLLWLLCWYAPRSSVQFSSLPVSPFRERALERMRAAYPERNHYFHFPREVTQHDNELHPVRRLIPPSLQQALIIWGFRSGLLANANLEQSLLNAKFSKHHHRGRLQKQKLLQRVRWSIGLRTVVLLRQHGVYIHRHTVVKALQMQFIVLFGRGRSRKPENRCMENTNSLSYAHYVQEVNKYWGSRLFREPDQFHMGKINGHAWHPRIRRRTDRRASISLHEILEPDPENLLHEHYESRYNPGTAVYRELERTFAAQAACTVDQGPEWMHEASFDTTIARRSDARARTRVGVKQKPPLE</sequence>
<evidence type="ECO:0008006" key="3">
    <source>
        <dbReference type="Google" id="ProtNLM"/>
    </source>
</evidence>
<name>A0A6A5QLS9_AMPQU</name>
<evidence type="ECO:0000313" key="1">
    <source>
        <dbReference type="EMBL" id="KAF1915770.1"/>
    </source>
</evidence>
<keyword evidence="2" id="KW-1185">Reference proteome</keyword>
<gene>
    <name evidence="1" type="ORF">BDU57DRAFT_495717</name>
</gene>